<comment type="caution">
    <text evidence="3">The sequence shown here is derived from an EMBL/GenBank/DDBJ whole genome shotgun (WGS) entry which is preliminary data.</text>
</comment>
<evidence type="ECO:0000259" key="2">
    <source>
        <dbReference type="Pfam" id="PF05170"/>
    </source>
</evidence>
<dbReference type="RefSeq" id="WP_185798770.1">
    <property type="nucleotide sequence ID" value="NZ_JACLQD010000005.1"/>
</dbReference>
<dbReference type="EMBL" id="JACLQD010000005">
    <property type="protein sequence ID" value="MBC2837164.1"/>
    <property type="molecule type" value="Genomic_DNA"/>
</dbReference>
<feature type="domain" description="AsmA" evidence="2">
    <location>
        <begin position="10"/>
        <end position="130"/>
    </location>
</feature>
<protein>
    <submittedName>
        <fullName evidence="3">AsmA family protein</fullName>
    </submittedName>
</protein>
<evidence type="ECO:0000313" key="4">
    <source>
        <dbReference type="Proteomes" id="UP000555411"/>
    </source>
</evidence>
<feature type="domain" description="AsmA" evidence="2">
    <location>
        <begin position="358"/>
        <end position="526"/>
    </location>
</feature>
<evidence type="ECO:0000313" key="3">
    <source>
        <dbReference type="EMBL" id="MBC2837164.1"/>
    </source>
</evidence>
<accession>A0A842IDP1</accession>
<proteinExistence type="predicted"/>
<evidence type="ECO:0000256" key="1">
    <source>
        <dbReference type="SAM" id="MobiDB-lite"/>
    </source>
</evidence>
<reference evidence="3 4" key="1">
    <citation type="journal article" date="2017" name="Int. J. Syst. Evol. Microbiol.">
        <title>Gemmobacter straminiformis sp. nov., isolated from an artificial fountain.</title>
        <authorList>
            <person name="Kang J.Y."/>
            <person name="Kim M.J."/>
            <person name="Chun J."/>
            <person name="Son K.P."/>
            <person name="Jahng K.Y."/>
        </authorList>
    </citation>
    <scope>NUCLEOTIDE SEQUENCE [LARGE SCALE GENOMIC DNA]</scope>
    <source>
        <strain evidence="3 4">CAM-8</strain>
    </source>
</reference>
<dbReference type="Pfam" id="PF05170">
    <property type="entry name" value="AsmA"/>
    <property type="match status" value="2"/>
</dbReference>
<dbReference type="GO" id="GO:0005886">
    <property type="term" value="C:plasma membrane"/>
    <property type="evidence" value="ECO:0007669"/>
    <property type="project" value="TreeGrafter"/>
</dbReference>
<gene>
    <name evidence="3" type="ORF">H7F16_16725</name>
</gene>
<dbReference type="Proteomes" id="UP000555411">
    <property type="component" value="Unassembled WGS sequence"/>
</dbReference>
<dbReference type="PANTHER" id="PTHR30441">
    <property type="entry name" value="DUF748 DOMAIN-CONTAINING PROTEIN"/>
    <property type="match status" value="1"/>
</dbReference>
<dbReference type="InterPro" id="IPR052894">
    <property type="entry name" value="AsmA-related"/>
</dbReference>
<name>A0A842IDP1_9RHOB</name>
<dbReference type="AlphaFoldDB" id="A0A842IDP1"/>
<feature type="compositionally biased region" description="Basic and acidic residues" evidence="1">
    <location>
        <begin position="602"/>
        <end position="611"/>
    </location>
</feature>
<organism evidence="3 4">
    <name type="scientific">Paragemmobacter straminiformis</name>
    <dbReference type="NCBI Taxonomy" id="2045119"/>
    <lineage>
        <taxon>Bacteria</taxon>
        <taxon>Pseudomonadati</taxon>
        <taxon>Pseudomonadota</taxon>
        <taxon>Alphaproteobacteria</taxon>
        <taxon>Rhodobacterales</taxon>
        <taxon>Paracoccaceae</taxon>
        <taxon>Paragemmobacter</taxon>
    </lineage>
</organism>
<dbReference type="PANTHER" id="PTHR30441:SF4">
    <property type="entry name" value="PROTEIN ASMA"/>
    <property type="match status" value="1"/>
</dbReference>
<sequence>MHWLFRLGSALVVLVLLAFGVLALIPSEQVARLATDRFAEVTGRQLTIEGSVKPSLWPVLGVETGRVTLSNADWSDEGPMLVAEGMSIKLDLQALMGGEVRITGFELLRPEILLERSEEGVPNWVFGGANGGTASAGMAGADKPFTLDLAVIHDGALGYLDHATGQAVQLSGLEATLSLPEYDGPLSVALSAETSGQALSVEGRLGDFRTLYEGGVAPVVLDARLGAASLSFDGRGGGQPFAAEGAVEADLGDLAAVATVLALEPPALPEGFGARKVAVAGKVTLSAERDWYLRGGRITLDDTVLTGDLDVTTGGERLRVAGNLATGALALGSEGAGGGSGGGTGAGGWSGAPLSAEGLRAVDADLGLAVDDLRLGALRLGAVRSHVTVDAGRAVADLGRVSAYGGTLAGQVVVNARKGLSVGGRLDLAGVALQPLLTDAMGYDRLIGTGDLTLDFVGAGGSVAEIMRRLDGQGSVTLGPGEVRGIDIPAMLATLNASQMGPQEKTVFDSLSASFQIEKGDLFNEDLKLSSPYVRATGAGRVGLGARDFDYRLKAMALQGEDGADRITVPIWITGPWAAPKVALDVEALAQEKLQEQAKAAEDELRRRAAEELGQQEGETLEDAAKRKLQEQVDEQAGKLLEQLLGGGN</sequence>
<dbReference type="InterPro" id="IPR007844">
    <property type="entry name" value="AsmA"/>
</dbReference>
<feature type="region of interest" description="Disordered" evidence="1">
    <location>
        <begin position="602"/>
        <end position="629"/>
    </location>
</feature>
<keyword evidence="4" id="KW-1185">Reference proteome</keyword>
<dbReference type="GO" id="GO:0090313">
    <property type="term" value="P:regulation of protein targeting to membrane"/>
    <property type="evidence" value="ECO:0007669"/>
    <property type="project" value="TreeGrafter"/>
</dbReference>